<accession>A0A3D8VCT2</accession>
<protein>
    <submittedName>
        <fullName evidence="3">Type IV pilin protein</fullName>
    </submittedName>
</protein>
<dbReference type="PANTHER" id="PTHR30093:SF47">
    <property type="entry name" value="TYPE IV PILUS NON-CORE MINOR PILIN PILE"/>
    <property type="match status" value="1"/>
</dbReference>
<keyword evidence="4" id="KW-1185">Reference proteome</keyword>
<dbReference type="NCBIfam" id="TIGR02532">
    <property type="entry name" value="IV_pilin_GFxxxE"/>
    <property type="match status" value="1"/>
</dbReference>
<dbReference type="AlphaFoldDB" id="A0A3D8VCT2"/>
<reference evidence="3 4" key="1">
    <citation type="submission" date="2018-08" db="EMBL/GenBank/DDBJ databases">
        <title>Lysobacter soli KCTC 22011, whole genome shotgun sequence.</title>
        <authorList>
            <person name="Zhang X."/>
            <person name="Feng G."/>
            <person name="Zhu H."/>
        </authorList>
    </citation>
    <scope>NUCLEOTIDE SEQUENCE [LARGE SCALE GENOMIC DNA]</scope>
    <source>
        <strain evidence="3 4">KCTC 22011</strain>
    </source>
</reference>
<dbReference type="Proteomes" id="UP000256829">
    <property type="component" value="Unassembled WGS sequence"/>
</dbReference>
<proteinExistence type="predicted"/>
<evidence type="ECO:0000313" key="3">
    <source>
        <dbReference type="EMBL" id="RDY67227.1"/>
    </source>
</evidence>
<dbReference type="GO" id="GO:0015627">
    <property type="term" value="C:type II protein secretion system complex"/>
    <property type="evidence" value="ECO:0007669"/>
    <property type="project" value="InterPro"/>
</dbReference>
<dbReference type="SUPFAM" id="SSF54523">
    <property type="entry name" value="Pili subunits"/>
    <property type="match status" value="1"/>
</dbReference>
<dbReference type="InterPro" id="IPR045584">
    <property type="entry name" value="Pilin-like"/>
</dbReference>
<organism evidence="3 4">
    <name type="scientific">Lysobacter soli</name>
    <dbReference type="NCBI Taxonomy" id="453783"/>
    <lineage>
        <taxon>Bacteria</taxon>
        <taxon>Pseudomonadati</taxon>
        <taxon>Pseudomonadota</taxon>
        <taxon>Gammaproteobacteria</taxon>
        <taxon>Lysobacterales</taxon>
        <taxon>Lysobacteraceae</taxon>
        <taxon>Lysobacter</taxon>
    </lineage>
</organism>
<dbReference type="Pfam" id="PF16732">
    <property type="entry name" value="ComP_DUS"/>
    <property type="match status" value="1"/>
</dbReference>
<dbReference type="InterPro" id="IPR012902">
    <property type="entry name" value="N_methyl_site"/>
</dbReference>
<keyword evidence="2" id="KW-0472">Membrane</keyword>
<name>A0A3D8VCT2_9GAMM</name>
<evidence type="ECO:0000256" key="2">
    <source>
        <dbReference type="SAM" id="Phobius"/>
    </source>
</evidence>
<dbReference type="InterPro" id="IPR000983">
    <property type="entry name" value="Bac_GSPG_pilin"/>
</dbReference>
<feature type="transmembrane region" description="Helical" evidence="2">
    <location>
        <begin position="12"/>
        <end position="34"/>
    </location>
</feature>
<gene>
    <name evidence="3" type="ORF">DX912_10355</name>
</gene>
<keyword evidence="1" id="KW-0488">Methylation</keyword>
<dbReference type="PRINTS" id="PR00813">
    <property type="entry name" value="BCTERIALGSPG"/>
</dbReference>
<dbReference type="GO" id="GO:0043683">
    <property type="term" value="P:type IV pilus assembly"/>
    <property type="evidence" value="ECO:0007669"/>
    <property type="project" value="InterPro"/>
</dbReference>
<dbReference type="GO" id="GO:0015628">
    <property type="term" value="P:protein secretion by the type II secretion system"/>
    <property type="evidence" value="ECO:0007669"/>
    <property type="project" value="InterPro"/>
</dbReference>
<evidence type="ECO:0000256" key="1">
    <source>
        <dbReference type="ARBA" id="ARBA00022481"/>
    </source>
</evidence>
<keyword evidence="2" id="KW-1133">Transmembrane helix</keyword>
<dbReference type="EMBL" id="QTJR01000006">
    <property type="protein sequence ID" value="RDY67227.1"/>
    <property type="molecule type" value="Genomic_DNA"/>
</dbReference>
<evidence type="ECO:0000313" key="4">
    <source>
        <dbReference type="Proteomes" id="UP000256829"/>
    </source>
</evidence>
<sequence length="139" mass="15085">MQSRRGSVRGFTLIELMIVVAVVAILGAIAYPAYTDAVRKSRRGQAKADLLQITQLAERFRTVNGTYEGFEVPEAKQTSPEEGPARYEIEVSNRTASTFTLTATPVTGSGQEHDEKCMELSITQAGVKEASGSDPDACW</sequence>
<dbReference type="InterPro" id="IPR031982">
    <property type="entry name" value="PilE-like"/>
</dbReference>
<dbReference type="Gene3D" id="3.30.700.10">
    <property type="entry name" value="Glycoprotein, Type 4 Pilin"/>
    <property type="match status" value="1"/>
</dbReference>
<comment type="caution">
    <text evidence="3">The sequence shown here is derived from an EMBL/GenBank/DDBJ whole genome shotgun (WGS) entry which is preliminary data.</text>
</comment>
<dbReference type="PROSITE" id="PS00409">
    <property type="entry name" value="PROKAR_NTER_METHYL"/>
    <property type="match status" value="1"/>
</dbReference>
<dbReference type="PANTHER" id="PTHR30093">
    <property type="entry name" value="GENERAL SECRETION PATHWAY PROTEIN G"/>
    <property type="match status" value="1"/>
</dbReference>
<keyword evidence="2" id="KW-0812">Transmembrane</keyword>
<dbReference type="Pfam" id="PF07963">
    <property type="entry name" value="N_methyl"/>
    <property type="match status" value="1"/>
</dbReference>